<name>A0A2S9IJK5_9HYPH</name>
<keyword evidence="2" id="KW-0732">Signal</keyword>
<feature type="region of interest" description="Disordered" evidence="1">
    <location>
        <begin position="31"/>
        <end position="110"/>
    </location>
</feature>
<dbReference type="EMBL" id="PVBR01000033">
    <property type="protein sequence ID" value="PRD40714.1"/>
    <property type="molecule type" value="Genomic_DNA"/>
</dbReference>
<evidence type="ECO:0000313" key="4">
    <source>
        <dbReference type="Proteomes" id="UP000239434"/>
    </source>
</evidence>
<feature type="compositionally biased region" description="Basic and acidic residues" evidence="1">
    <location>
        <begin position="92"/>
        <end position="110"/>
    </location>
</feature>
<feature type="signal peptide" evidence="2">
    <location>
        <begin position="1"/>
        <end position="24"/>
    </location>
</feature>
<evidence type="ECO:0008006" key="5">
    <source>
        <dbReference type="Google" id="ProtNLM"/>
    </source>
</evidence>
<organism evidence="3 4">
    <name type="scientific">Phyllobacterium phragmitis</name>
    <dbReference type="NCBI Taxonomy" id="2670329"/>
    <lineage>
        <taxon>Bacteria</taxon>
        <taxon>Pseudomonadati</taxon>
        <taxon>Pseudomonadota</taxon>
        <taxon>Alphaproteobacteria</taxon>
        <taxon>Hyphomicrobiales</taxon>
        <taxon>Phyllobacteriaceae</taxon>
        <taxon>Phyllobacterium</taxon>
    </lineage>
</organism>
<gene>
    <name evidence="3" type="ORF">C5748_25455</name>
</gene>
<feature type="compositionally biased region" description="Polar residues" evidence="1">
    <location>
        <begin position="52"/>
        <end position="63"/>
    </location>
</feature>
<dbReference type="RefSeq" id="WP_105745586.1">
    <property type="nucleotide sequence ID" value="NZ_PVBR01000033.1"/>
</dbReference>
<keyword evidence="4" id="KW-1185">Reference proteome</keyword>
<evidence type="ECO:0000256" key="2">
    <source>
        <dbReference type="SAM" id="SignalP"/>
    </source>
</evidence>
<reference evidence="3 4" key="1">
    <citation type="submission" date="2018-02" db="EMBL/GenBank/DDBJ databases">
        <title>The draft genome of Phyllobacterium sp. 1N-3.</title>
        <authorList>
            <person name="Liu L."/>
            <person name="Li L."/>
            <person name="Zhang X."/>
            <person name="Wang T."/>
            <person name="Liang L."/>
        </authorList>
    </citation>
    <scope>NUCLEOTIDE SEQUENCE [LARGE SCALE GENOMIC DNA]</scope>
    <source>
        <strain evidence="3 4">1N-3</strain>
    </source>
</reference>
<proteinExistence type="predicted"/>
<feature type="chain" id="PRO_5015443912" description="DUF3035 domain-containing protein" evidence="2">
    <location>
        <begin position="25"/>
        <end position="110"/>
    </location>
</feature>
<comment type="caution">
    <text evidence="3">The sequence shown here is derived from an EMBL/GenBank/DDBJ whole genome shotgun (WGS) entry which is preliminary data.</text>
</comment>
<dbReference type="PROSITE" id="PS51257">
    <property type="entry name" value="PROKAR_LIPOPROTEIN"/>
    <property type="match status" value="1"/>
</dbReference>
<dbReference type="Proteomes" id="UP000239434">
    <property type="component" value="Unassembled WGS sequence"/>
</dbReference>
<evidence type="ECO:0000256" key="1">
    <source>
        <dbReference type="SAM" id="MobiDB-lite"/>
    </source>
</evidence>
<evidence type="ECO:0000313" key="3">
    <source>
        <dbReference type="EMBL" id="PRD40714.1"/>
    </source>
</evidence>
<protein>
    <recommendedName>
        <fullName evidence="5">DUF3035 domain-containing protein</fullName>
    </recommendedName>
</protein>
<dbReference type="AlphaFoldDB" id="A0A2S9IJK5"/>
<sequence length="110" mass="11873">MRLPLRFILMPFVLAGLSACGSSADFQGVPQEGASRTGAFPTFARTPKGETKQLTAQDTTRVTSELDAAAARQQAIPTLPPTTQAQLLKQRRQAEKEAADTLKEIETESN</sequence>
<accession>A0A2S9IJK5</accession>